<dbReference type="EMBL" id="JADPUN010000264">
    <property type="protein sequence ID" value="MBF9133309.1"/>
    <property type="molecule type" value="Genomic_DNA"/>
</dbReference>
<proteinExistence type="predicted"/>
<organism evidence="1 2">
    <name type="scientific">Plantactinospora alkalitolerans</name>
    <dbReference type="NCBI Taxonomy" id="2789879"/>
    <lineage>
        <taxon>Bacteria</taxon>
        <taxon>Bacillati</taxon>
        <taxon>Actinomycetota</taxon>
        <taxon>Actinomycetes</taxon>
        <taxon>Micromonosporales</taxon>
        <taxon>Micromonosporaceae</taxon>
        <taxon>Plantactinospora</taxon>
    </lineage>
</organism>
<dbReference type="RefSeq" id="WP_196204817.1">
    <property type="nucleotide sequence ID" value="NZ_JADPUN010000264.1"/>
</dbReference>
<keyword evidence="2" id="KW-1185">Reference proteome</keyword>
<protein>
    <recommendedName>
        <fullName evidence="3">BON domain-containing protein</fullName>
    </recommendedName>
</protein>
<gene>
    <name evidence="1" type="ORF">I0C86_30740</name>
</gene>
<evidence type="ECO:0000313" key="1">
    <source>
        <dbReference type="EMBL" id="MBF9133309.1"/>
    </source>
</evidence>
<accession>A0ABS0H4C3</accession>
<sequence length="90" mass="9651">MYAVAFTLRQARDGARAGADAATLTDVFWSLAMACDNLEHVHVSTVAGQIEVTLFVQAGDQMGAEHAALALCRRVVDRTPLLAGWAILRP</sequence>
<name>A0ABS0H4C3_9ACTN</name>
<evidence type="ECO:0000313" key="2">
    <source>
        <dbReference type="Proteomes" id="UP000638560"/>
    </source>
</evidence>
<comment type="caution">
    <text evidence="1">The sequence shown here is derived from an EMBL/GenBank/DDBJ whole genome shotgun (WGS) entry which is preliminary data.</text>
</comment>
<dbReference type="Proteomes" id="UP000638560">
    <property type="component" value="Unassembled WGS sequence"/>
</dbReference>
<evidence type="ECO:0008006" key="3">
    <source>
        <dbReference type="Google" id="ProtNLM"/>
    </source>
</evidence>
<reference evidence="1 2" key="1">
    <citation type="submission" date="2020-11" db="EMBL/GenBank/DDBJ databases">
        <title>A novel isolate from a Black sea contaminated sediment with potential to produce alkanes: Plantactinospora alkalitolerans sp. nov.</title>
        <authorList>
            <person name="Carro L."/>
            <person name="Veyisoglu A."/>
            <person name="Guven K."/>
            <person name="Schumann P."/>
            <person name="Klenk H.-P."/>
            <person name="Sahin N."/>
        </authorList>
    </citation>
    <scope>NUCLEOTIDE SEQUENCE [LARGE SCALE GENOMIC DNA]</scope>
    <source>
        <strain evidence="1 2">S1510</strain>
    </source>
</reference>